<comment type="caution">
    <text evidence="1">The sequence shown here is derived from an EMBL/GenBank/DDBJ whole genome shotgun (WGS) entry which is preliminary data.</text>
</comment>
<dbReference type="EMBL" id="JAPQFJ010000003">
    <property type="protein sequence ID" value="MCY6957826.1"/>
    <property type="molecule type" value="Genomic_DNA"/>
</dbReference>
<keyword evidence="2" id="KW-1185">Reference proteome</keyword>
<evidence type="ECO:0000313" key="2">
    <source>
        <dbReference type="Proteomes" id="UP001144612"/>
    </source>
</evidence>
<organism evidence="1 2">
    <name type="scientific">Clostridium brassicae</name>
    <dbReference type="NCBI Taxonomy" id="2999072"/>
    <lineage>
        <taxon>Bacteria</taxon>
        <taxon>Bacillati</taxon>
        <taxon>Bacillota</taxon>
        <taxon>Clostridia</taxon>
        <taxon>Eubacteriales</taxon>
        <taxon>Clostridiaceae</taxon>
        <taxon>Clostridium</taxon>
    </lineage>
</organism>
<gene>
    <name evidence="1" type="ORF">OW729_04310</name>
</gene>
<evidence type="ECO:0000313" key="1">
    <source>
        <dbReference type="EMBL" id="MCY6957826.1"/>
    </source>
</evidence>
<dbReference type="Proteomes" id="UP001144612">
    <property type="component" value="Unassembled WGS sequence"/>
</dbReference>
<dbReference type="RefSeq" id="WP_268060227.1">
    <property type="nucleotide sequence ID" value="NZ_JAPQFJ010000003.1"/>
</dbReference>
<proteinExistence type="predicted"/>
<protein>
    <submittedName>
        <fullName evidence="1">Uncharacterized protein</fullName>
    </submittedName>
</protein>
<name>A0ABT4D9G7_9CLOT</name>
<reference evidence="1" key="1">
    <citation type="submission" date="2022-12" db="EMBL/GenBank/DDBJ databases">
        <title>Clostridium sp. nov., isolated from industrial wastewater.</title>
        <authorList>
            <person name="Jiayan W."/>
        </authorList>
    </citation>
    <scope>NUCLEOTIDE SEQUENCE</scope>
    <source>
        <strain evidence="1">ZC22-4</strain>
    </source>
</reference>
<sequence>MLIKTLQGNRLEVDLDEVYIKPCYTNNTVSEYNLCSNQNNNEVVIAKYKDRVIAKHMLHIMHLYSKLDTELAVIREVDLAQDLWLQAEHRLRLAKERYLRKEFK</sequence>
<accession>A0ABT4D9G7</accession>